<keyword evidence="2" id="KW-1185">Reference proteome</keyword>
<sequence length="77" mass="9141">MVEGFGELGGELGHKFPRVFRLAEHPDAKVHSLGEWENNVWCWKLRWRRRFFVWEETLLRELMETIDAAQISLEADA</sequence>
<accession>A0A392MFM2</accession>
<evidence type="ECO:0000313" key="1">
    <source>
        <dbReference type="EMBL" id="MCH86306.1"/>
    </source>
</evidence>
<organism evidence="1 2">
    <name type="scientific">Trifolium medium</name>
    <dbReference type="NCBI Taxonomy" id="97028"/>
    <lineage>
        <taxon>Eukaryota</taxon>
        <taxon>Viridiplantae</taxon>
        <taxon>Streptophyta</taxon>
        <taxon>Embryophyta</taxon>
        <taxon>Tracheophyta</taxon>
        <taxon>Spermatophyta</taxon>
        <taxon>Magnoliopsida</taxon>
        <taxon>eudicotyledons</taxon>
        <taxon>Gunneridae</taxon>
        <taxon>Pentapetalae</taxon>
        <taxon>rosids</taxon>
        <taxon>fabids</taxon>
        <taxon>Fabales</taxon>
        <taxon>Fabaceae</taxon>
        <taxon>Papilionoideae</taxon>
        <taxon>50 kb inversion clade</taxon>
        <taxon>NPAAA clade</taxon>
        <taxon>Hologalegina</taxon>
        <taxon>IRL clade</taxon>
        <taxon>Trifolieae</taxon>
        <taxon>Trifolium</taxon>
    </lineage>
</organism>
<dbReference type="EMBL" id="LXQA010010105">
    <property type="protein sequence ID" value="MCH86306.1"/>
    <property type="molecule type" value="Genomic_DNA"/>
</dbReference>
<evidence type="ECO:0000313" key="2">
    <source>
        <dbReference type="Proteomes" id="UP000265520"/>
    </source>
</evidence>
<name>A0A392MFM2_9FABA</name>
<dbReference type="AlphaFoldDB" id="A0A392MFM2"/>
<reference evidence="1 2" key="1">
    <citation type="journal article" date="2018" name="Front. Plant Sci.">
        <title>Red Clover (Trifolium pratense) and Zigzag Clover (T. medium) - A Picture of Genomic Similarities and Differences.</title>
        <authorList>
            <person name="Dluhosova J."/>
            <person name="Istvanek J."/>
            <person name="Nedelnik J."/>
            <person name="Repkova J."/>
        </authorList>
    </citation>
    <scope>NUCLEOTIDE SEQUENCE [LARGE SCALE GENOMIC DNA]</scope>
    <source>
        <strain evidence="2">cv. 10/8</strain>
        <tissue evidence="1">Leaf</tissue>
    </source>
</reference>
<proteinExistence type="predicted"/>
<dbReference type="Proteomes" id="UP000265520">
    <property type="component" value="Unassembled WGS sequence"/>
</dbReference>
<gene>
    <name evidence="1" type="ORF">A2U01_0007161</name>
</gene>
<protein>
    <submittedName>
        <fullName evidence="1">Uncharacterized protein</fullName>
    </submittedName>
</protein>
<comment type="caution">
    <text evidence="1">The sequence shown here is derived from an EMBL/GenBank/DDBJ whole genome shotgun (WGS) entry which is preliminary data.</text>
</comment>